<organism evidence="1 2">
    <name type="scientific">Micromonospora mirobrigensis</name>
    <dbReference type="NCBI Taxonomy" id="262898"/>
    <lineage>
        <taxon>Bacteria</taxon>
        <taxon>Bacillati</taxon>
        <taxon>Actinomycetota</taxon>
        <taxon>Actinomycetes</taxon>
        <taxon>Micromonosporales</taxon>
        <taxon>Micromonosporaceae</taxon>
        <taxon>Micromonospora</taxon>
    </lineage>
</organism>
<protein>
    <submittedName>
        <fullName evidence="1">Uncharacterized protein</fullName>
    </submittedName>
</protein>
<reference evidence="2" key="1">
    <citation type="submission" date="2016-06" db="EMBL/GenBank/DDBJ databases">
        <authorList>
            <person name="Varghese N."/>
            <person name="Submissions Spin"/>
        </authorList>
    </citation>
    <scope>NUCLEOTIDE SEQUENCE [LARGE SCALE GENOMIC DNA]</scope>
    <source>
        <strain evidence="2">DSM 44830</strain>
    </source>
</reference>
<proteinExistence type="predicted"/>
<dbReference type="OrthoDB" id="3401655at2"/>
<sequence>MAKKLISRAVNALTRCPACKGSGKVAHYRQGCNEVIQNGRTVAETDCTVMKTCDTCGGTGR</sequence>
<evidence type="ECO:0000313" key="1">
    <source>
        <dbReference type="EMBL" id="SCF33935.1"/>
    </source>
</evidence>
<accession>A0A1C4ZLX9</accession>
<dbReference type="AlphaFoldDB" id="A0A1C4ZLX9"/>
<evidence type="ECO:0000313" key="2">
    <source>
        <dbReference type="Proteomes" id="UP000199504"/>
    </source>
</evidence>
<dbReference type="RefSeq" id="WP_091610496.1">
    <property type="nucleotide sequence ID" value="NZ_FMCX01000006.1"/>
</dbReference>
<dbReference type="Proteomes" id="UP000199504">
    <property type="component" value="Unassembled WGS sequence"/>
</dbReference>
<keyword evidence="2" id="KW-1185">Reference proteome</keyword>
<gene>
    <name evidence="1" type="ORF">GA0070564_10643</name>
</gene>
<dbReference type="EMBL" id="FMCX01000006">
    <property type="protein sequence ID" value="SCF33935.1"/>
    <property type="molecule type" value="Genomic_DNA"/>
</dbReference>
<dbReference type="STRING" id="262898.GA0070564_10643"/>
<name>A0A1C4ZLX9_9ACTN</name>